<evidence type="ECO:0000313" key="2">
    <source>
        <dbReference type="EMBL" id="MBA2851712.1"/>
    </source>
</evidence>
<dbReference type="AlphaFoldDB" id="A0A7J9NVK5"/>
<protein>
    <recommendedName>
        <fullName evidence="1">DUF2341 domain-containing protein</fullName>
    </recommendedName>
</protein>
<organism evidence="2 3">
    <name type="scientific">Methanococcus maripaludis</name>
    <name type="common">Methanococcus deltae</name>
    <dbReference type="NCBI Taxonomy" id="39152"/>
    <lineage>
        <taxon>Archaea</taxon>
        <taxon>Methanobacteriati</taxon>
        <taxon>Methanobacteriota</taxon>
        <taxon>Methanomada group</taxon>
        <taxon>Methanococci</taxon>
        <taxon>Methanococcales</taxon>
        <taxon>Methanococcaceae</taxon>
        <taxon>Methanococcus</taxon>
    </lineage>
</organism>
<evidence type="ECO:0000313" key="3">
    <source>
        <dbReference type="Proteomes" id="UP000564425"/>
    </source>
</evidence>
<proteinExistence type="predicted"/>
<dbReference type="EMBL" id="JACDUH010000003">
    <property type="protein sequence ID" value="MBA2851712.1"/>
    <property type="molecule type" value="Genomic_DNA"/>
</dbReference>
<dbReference type="InterPro" id="IPR018765">
    <property type="entry name" value="DUF2341"/>
</dbReference>
<feature type="domain" description="DUF2341" evidence="1">
    <location>
        <begin position="87"/>
        <end position="163"/>
    </location>
</feature>
<dbReference type="RefSeq" id="WP_181501537.1">
    <property type="nucleotide sequence ID" value="NZ_JACDUH010000003.1"/>
</dbReference>
<dbReference type="Pfam" id="PF10102">
    <property type="entry name" value="DUF2341"/>
    <property type="match status" value="1"/>
</dbReference>
<reference evidence="2 3" key="1">
    <citation type="submission" date="2020-07" db="EMBL/GenBank/DDBJ databases">
        <title>Genomic Encyclopedia of Type Strains, Phase IV (KMG-V): Genome sequencing to study the core and pangenomes of soil and plant-associated prokaryotes.</title>
        <authorList>
            <person name="Whitman W."/>
        </authorList>
    </citation>
    <scope>NUCLEOTIDE SEQUENCE [LARGE SCALE GENOMIC DNA]</scope>
    <source>
        <strain evidence="2 3">A1</strain>
    </source>
</reference>
<comment type="caution">
    <text evidence="2">The sequence shown here is derived from an EMBL/GenBank/DDBJ whole genome shotgun (WGS) entry which is preliminary data.</text>
</comment>
<gene>
    <name evidence="2" type="ORF">HNP86_001871</name>
</gene>
<sequence length="331" mass="37613">MRVNGKETSLPVNFPYGAYVDHKEVVPELKYGTKPTEVIIRKVESVIEKTEYKRYIKINTYDALDNYPVKITLDTTDLISDGKVNVDGSDIRIYKDGIQLPIWINTATFGTAQTDIWTKLTMDPGEDLLIMYYGNKLLEAVSDGTAVFPTFDDFTISDDNWTTTDYWYIVGDEFYHSSITSNPYTSSAFITPTLTDYELETSVKLVNTGYVASEQGINIAPVYIDDNNFIALSVRPDYHNGVLIRYLAADAFYQFNDNVVSYNTFYTITVKKSGNSIKLICDALELDMEYECEFASTQLAFINLSGDVYYDYLLVKPITENEPIITVYNEV</sequence>
<dbReference type="Gene3D" id="2.60.120.560">
    <property type="entry name" value="Exo-inulinase, domain 1"/>
    <property type="match status" value="1"/>
</dbReference>
<name>A0A7J9NVK5_METMI</name>
<dbReference type="Proteomes" id="UP000564425">
    <property type="component" value="Unassembled WGS sequence"/>
</dbReference>
<evidence type="ECO:0000259" key="1">
    <source>
        <dbReference type="Pfam" id="PF10102"/>
    </source>
</evidence>
<accession>A0A7J9NVK5</accession>